<dbReference type="PROSITE" id="PS50943">
    <property type="entry name" value="HTH_CROC1"/>
    <property type="match status" value="1"/>
</dbReference>
<evidence type="ECO:0000313" key="2">
    <source>
        <dbReference type="EMBL" id="MEW9304750.1"/>
    </source>
</evidence>
<dbReference type="InterPro" id="IPR001387">
    <property type="entry name" value="Cro/C1-type_HTH"/>
</dbReference>
<dbReference type="Pfam" id="PF07022">
    <property type="entry name" value="Phage_CI_repr"/>
    <property type="match status" value="1"/>
</dbReference>
<feature type="domain" description="HTH cro/C1-type" evidence="1">
    <location>
        <begin position="29"/>
        <end position="67"/>
    </location>
</feature>
<dbReference type="EMBL" id="JBFNQD010000001">
    <property type="protein sequence ID" value="MEW9304750.1"/>
    <property type="molecule type" value="Genomic_DNA"/>
</dbReference>
<dbReference type="Gene3D" id="1.10.260.40">
    <property type="entry name" value="lambda repressor-like DNA-binding domains"/>
    <property type="match status" value="1"/>
</dbReference>
<proteinExistence type="predicted"/>
<protein>
    <submittedName>
        <fullName evidence="2">Helix-turn-helix domain-containing protein</fullName>
    </submittedName>
</protein>
<keyword evidence="3" id="KW-1185">Reference proteome</keyword>
<comment type="caution">
    <text evidence="2">The sequence shown here is derived from an EMBL/GenBank/DDBJ whole genome shotgun (WGS) entry which is preliminary data.</text>
</comment>
<sequence>MLEFDSSNVKFAERFSLALGSRTALWLHEQTGIPTSTLSNYRKKGLIPAADAACRIAIALGVDVTWLVLGIGEMRPSGAVIPYVNTSLDPQALASAIEIVDGWLREANKDVESNHKAKIVTEIYTLLLENDQGNTPLPQQINRILRLAG</sequence>
<reference evidence="2 3" key="1">
    <citation type="submission" date="2024-07" db="EMBL/GenBank/DDBJ databases">
        <title>Description of Labrys sedimenti sp. nov., isolated from a diclofenac-degrading enrichment culture.</title>
        <authorList>
            <person name="Tancsics A."/>
            <person name="Csepanyi A."/>
        </authorList>
    </citation>
    <scope>NUCLEOTIDE SEQUENCE [LARGE SCALE GENOMIC DNA]</scope>
    <source>
        <strain evidence="2 3">LMG 23578</strain>
    </source>
</reference>
<evidence type="ECO:0000313" key="3">
    <source>
        <dbReference type="Proteomes" id="UP001555786"/>
    </source>
</evidence>
<dbReference type="SUPFAM" id="SSF47413">
    <property type="entry name" value="lambda repressor-like DNA-binding domains"/>
    <property type="match status" value="1"/>
</dbReference>
<dbReference type="InterPro" id="IPR010982">
    <property type="entry name" value="Lambda_DNA-bd_dom_sf"/>
</dbReference>
<evidence type="ECO:0000259" key="1">
    <source>
        <dbReference type="PROSITE" id="PS50943"/>
    </source>
</evidence>
<dbReference type="InterPro" id="IPR010744">
    <property type="entry name" value="Phage_CI_N"/>
</dbReference>
<name>A0ABV3PGM1_9HYPH</name>
<accession>A0ABV3PGM1</accession>
<gene>
    <name evidence="2" type="ORF">ABXS05_04330</name>
</gene>
<dbReference type="CDD" id="cd00093">
    <property type="entry name" value="HTH_XRE"/>
    <property type="match status" value="1"/>
</dbReference>
<dbReference type="RefSeq" id="WP_367623056.1">
    <property type="nucleotide sequence ID" value="NZ_JBFNQD010000001.1"/>
</dbReference>
<organism evidence="2 3">
    <name type="scientific">Labrys neptuniae</name>
    <dbReference type="NCBI Taxonomy" id="376174"/>
    <lineage>
        <taxon>Bacteria</taxon>
        <taxon>Pseudomonadati</taxon>
        <taxon>Pseudomonadota</taxon>
        <taxon>Alphaproteobacteria</taxon>
        <taxon>Hyphomicrobiales</taxon>
        <taxon>Xanthobacteraceae</taxon>
        <taxon>Labrys</taxon>
    </lineage>
</organism>
<dbReference type="Proteomes" id="UP001555786">
    <property type="component" value="Unassembled WGS sequence"/>
</dbReference>